<gene>
    <name evidence="1" type="ORF">LAUMK13_05676</name>
</gene>
<keyword evidence="2" id="KW-1185">Reference proteome</keyword>
<organism evidence="1 2">
    <name type="scientific">Mycobacterium innocens</name>
    <dbReference type="NCBI Taxonomy" id="2341083"/>
    <lineage>
        <taxon>Bacteria</taxon>
        <taxon>Bacillati</taxon>
        <taxon>Actinomycetota</taxon>
        <taxon>Actinomycetes</taxon>
        <taxon>Mycobacteriales</taxon>
        <taxon>Mycobacteriaceae</taxon>
        <taxon>Mycobacterium</taxon>
    </lineage>
</organism>
<dbReference type="RefSeq" id="WP_136625782.1">
    <property type="nucleotide sequence ID" value="NZ_UPHQ01000315.1"/>
</dbReference>
<proteinExistence type="predicted"/>
<dbReference type="AlphaFoldDB" id="A0A498QIS5"/>
<sequence>MKSTSVTYGGNCAKPPRGGFQWARVVGPYDFHIADFDQDRQIYGMGQRVIWPYGGLRDAAGNLYVLERKFVHQMTGGLWIMHNRDGALKLVPAAVFSARGEVRRELCPERHIYRDHLMAKLGAMSPAEEQPFYFEVSDDDLCWQEGELCDLRGHSLGPGLQAFFLGDEFPWLYFSRAFWVTGTILGEPVSGIAGYEHSYWRERAEWKELPYYARQQLAWSLFCNQYEDGSIEWGHIICNRGGVGALMVANEKQALLTTGEFDSSFRLDNKDYVGSATYQADGDGWQFTADSGGHMTQFNTARWGGYLAQSGVIRRIGDTRTPTYSFTWLEAFADRIADEGLSEG</sequence>
<evidence type="ECO:0000313" key="1">
    <source>
        <dbReference type="EMBL" id="VBA46495.1"/>
    </source>
</evidence>
<dbReference type="Proteomes" id="UP000267289">
    <property type="component" value="Unassembled WGS sequence"/>
</dbReference>
<accession>A0A498QIS5</accession>
<evidence type="ECO:0000313" key="2">
    <source>
        <dbReference type="Proteomes" id="UP000267289"/>
    </source>
</evidence>
<name>A0A498QIS5_9MYCO</name>
<reference evidence="1 2" key="1">
    <citation type="submission" date="2018-09" db="EMBL/GenBank/DDBJ databases">
        <authorList>
            <person name="Tagini F."/>
        </authorList>
    </citation>
    <scope>NUCLEOTIDE SEQUENCE [LARGE SCALE GENOMIC DNA]</scope>
    <source>
        <strain evidence="1 2">MK13</strain>
    </source>
</reference>
<protein>
    <submittedName>
        <fullName evidence="1">Uncharacterized protein</fullName>
    </submittedName>
</protein>
<dbReference type="EMBL" id="UPHQ01000315">
    <property type="protein sequence ID" value="VBA46495.1"/>
    <property type="molecule type" value="Genomic_DNA"/>
</dbReference>
<dbReference type="OrthoDB" id="4578687at2"/>